<gene>
    <name evidence="1" type="ORF">IQ276_19265</name>
</gene>
<dbReference type="RefSeq" id="WP_193918928.1">
    <property type="nucleotide sequence ID" value="NZ_JADEXS020000002.1"/>
</dbReference>
<comment type="caution">
    <text evidence="1">The sequence shown here is derived from an EMBL/GenBank/DDBJ whole genome shotgun (WGS) entry which is preliminary data.</text>
</comment>
<keyword evidence="2" id="KW-1185">Reference proteome</keyword>
<organism evidence="1 2">
    <name type="scientific">Desmonostoc muscorum LEGE 12446</name>
    <dbReference type="NCBI Taxonomy" id="1828758"/>
    <lineage>
        <taxon>Bacteria</taxon>
        <taxon>Bacillati</taxon>
        <taxon>Cyanobacteriota</taxon>
        <taxon>Cyanophyceae</taxon>
        <taxon>Nostocales</taxon>
        <taxon>Nostocaceae</taxon>
        <taxon>Desmonostoc</taxon>
    </lineage>
</organism>
<evidence type="ECO:0000313" key="2">
    <source>
        <dbReference type="Proteomes" id="UP000622533"/>
    </source>
</evidence>
<name>A0A8J6ZMY5_DESMC</name>
<sequence length="64" mass="6901">MPIIQVSDLNSENDNDSLKLLNPQEHDLVKAAVTRAIDTRKVVGGGSAVTLIFATDGRRPTLDI</sequence>
<dbReference type="Proteomes" id="UP000622533">
    <property type="component" value="Unassembled WGS sequence"/>
</dbReference>
<evidence type="ECO:0000313" key="1">
    <source>
        <dbReference type="EMBL" id="MBE9024485.1"/>
    </source>
</evidence>
<protein>
    <submittedName>
        <fullName evidence="1">Uncharacterized protein</fullName>
    </submittedName>
</protein>
<dbReference type="EMBL" id="JADEXS010000274">
    <property type="protein sequence ID" value="MBE9024485.1"/>
    <property type="molecule type" value="Genomic_DNA"/>
</dbReference>
<reference evidence="1" key="1">
    <citation type="submission" date="2020-10" db="EMBL/GenBank/DDBJ databases">
        <authorList>
            <person name="Castelo-Branco R."/>
            <person name="Eusebio N."/>
            <person name="Adriana R."/>
            <person name="Vieira A."/>
            <person name="Brugerolle De Fraissinette N."/>
            <person name="Rezende De Castro R."/>
            <person name="Schneider M.P."/>
            <person name="Vasconcelos V."/>
            <person name="Leao P.N."/>
        </authorList>
    </citation>
    <scope>NUCLEOTIDE SEQUENCE</scope>
    <source>
        <strain evidence="1">LEGE 12446</strain>
    </source>
</reference>
<proteinExistence type="predicted"/>
<accession>A0A8J6ZMY5</accession>
<dbReference type="AlphaFoldDB" id="A0A8J6ZMY5"/>